<evidence type="ECO:0000313" key="7">
    <source>
        <dbReference type="EMBL" id="OUO05077.1"/>
    </source>
</evidence>
<feature type="transmembrane region" description="Helical" evidence="6">
    <location>
        <begin position="441"/>
        <end position="462"/>
    </location>
</feature>
<dbReference type="Proteomes" id="UP000195975">
    <property type="component" value="Unassembled WGS sequence"/>
</dbReference>
<keyword evidence="5 6" id="KW-0472">Membrane</keyword>
<keyword evidence="3 6" id="KW-0812">Transmembrane</keyword>
<feature type="transmembrane region" description="Helical" evidence="6">
    <location>
        <begin position="50"/>
        <end position="73"/>
    </location>
</feature>
<protein>
    <submittedName>
        <fullName evidence="7">Sugar transporter</fullName>
    </submittedName>
</protein>
<dbReference type="AlphaFoldDB" id="A0A9Q5SRM0"/>
<evidence type="ECO:0000256" key="4">
    <source>
        <dbReference type="ARBA" id="ARBA00022989"/>
    </source>
</evidence>
<reference evidence="8" key="1">
    <citation type="submission" date="2017-04" db="EMBL/GenBank/DDBJ databases">
        <title>Function of individual gut microbiota members based on whole genome sequencing of pure cultures obtained from chicken caecum.</title>
        <authorList>
            <person name="Medvecky M."/>
            <person name="Cejkova D."/>
            <person name="Polansky O."/>
            <person name="Karasova D."/>
            <person name="Kubasova T."/>
            <person name="Cizek A."/>
            <person name="Rychlik I."/>
        </authorList>
    </citation>
    <scope>NUCLEOTIDE SEQUENCE [LARGE SCALE GENOMIC DNA]</scope>
    <source>
        <strain evidence="8">An42</strain>
    </source>
</reference>
<evidence type="ECO:0000256" key="1">
    <source>
        <dbReference type="ARBA" id="ARBA00004651"/>
    </source>
</evidence>
<organism evidence="7 8">
    <name type="scientific">Parabacteroides johnsonii</name>
    <dbReference type="NCBI Taxonomy" id="387661"/>
    <lineage>
        <taxon>Bacteria</taxon>
        <taxon>Pseudomonadati</taxon>
        <taxon>Bacteroidota</taxon>
        <taxon>Bacteroidia</taxon>
        <taxon>Bacteroidales</taxon>
        <taxon>Tannerellaceae</taxon>
        <taxon>Parabacteroides</taxon>
    </lineage>
</organism>
<evidence type="ECO:0000256" key="2">
    <source>
        <dbReference type="ARBA" id="ARBA00022475"/>
    </source>
</evidence>
<evidence type="ECO:0000256" key="6">
    <source>
        <dbReference type="SAM" id="Phobius"/>
    </source>
</evidence>
<keyword evidence="7" id="KW-0813">Transport</keyword>
<feature type="transmembrane region" description="Helical" evidence="6">
    <location>
        <begin position="398"/>
        <end position="420"/>
    </location>
</feature>
<dbReference type="EMBL" id="NFIJ01000009">
    <property type="protein sequence ID" value="OUO05077.1"/>
    <property type="molecule type" value="Genomic_DNA"/>
</dbReference>
<keyword evidence="2" id="KW-1003">Cell membrane</keyword>
<feature type="transmembrane region" description="Helical" evidence="6">
    <location>
        <begin position="125"/>
        <end position="146"/>
    </location>
</feature>
<feature type="transmembrane region" description="Helical" evidence="6">
    <location>
        <begin position="474"/>
        <end position="496"/>
    </location>
</feature>
<name>A0A9Q5SRM0_9BACT</name>
<evidence type="ECO:0000313" key="8">
    <source>
        <dbReference type="Proteomes" id="UP000195975"/>
    </source>
</evidence>
<dbReference type="RefSeq" id="WP_021862559.1">
    <property type="nucleotide sequence ID" value="NZ_CAJLBM010000004.1"/>
</dbReference>
<evidence type="ECO:0000256" key="5">
    <source>
        <dbReference type="ARBA" id="ARBA00023136"/>
    </source>
</evidence>
<feature type="transmembrane region" description="Helical" evidence="6">
    <location>
        <begin position="12"/>
        <end position="30"/>
    </location>
</feature>
<feature type="transmembrane region" description="Helical" evidence="6">
    <location>
        <begin position="94"/>
        <end position="113"/>
    </location>
</feature>
<sequence length="519" mass="59638">MMNESRSYKSLLNAQIGLIFYLVTLALSFVSRKIFLDNLGVEFIGLTGTLTNILGFLNLAEFGIGSAISFFLYKPLQVADRGRISELISIFGYVYRKIGCMIGAGGIVVSLFFPLIFKQTPMEFGIIYFVFYCYLGSSLIGYFINYRQVLLTADQKNYIVTAYFQTASIIKTLVQILLAWYFKNLFIWISIEFLFSIISCLILNWKIDKEYPWLKSNLSDGKRLLEKNPRLFVYTRQIFIHKIKDFLLNRSDEIMIFAFVSLKMVAYYGNYTLIITKINQIISTALDNVSAGVGQLIAEGDQQKIMKVFWELTAIRYFIAGVVVFGLFHLLPPFITLWLGSKYLLGQSVLILLMITVFVMQTRGVVDIFNHAHGLYADVWTAWVEGVVNLAVTITAAYYLGIAGVLLGKIASILPIIVFWKPYYLFSTGFKLPVKVYWKQTIRYYFLFAVGFFLFTLLSRWVPFKPERNFGNLIGYACLTVLPFTFCYFFLLLFGATGMKDFLGRFFQLVQLLKNKFCR</sequence>
<dbReference type="PANTHER" id="PTHR30250">
    <property type="entry name" value="PST FAMILY PREDICTED COLANIC ACID TRANSPORTER"/>
    <property type="match status" value="1"/>
</dbReference>
<proteinExistence type="predicted"/>
<accession>A0A9Q5SRM0</accession>
<dbReference type="InterPro" id="IPR050833">
    <property type="entry name" value="Poly_Biosynth_Transport"/>
</dbReference>
<feature type="transmembrane region" description="Helical" evidence="6">
    <location>
        <begin position="343"/>
        <end position="362"/>
    </location>
</feature>
<evidence type="ECO:0000256" key="3">
    <source>
        <dbReference type="ARBA" id="ARBA00022692"/>
    </source>
</evidence>
<feature type="transmembrane region" description="Helical" evidence="6">
    <location>
        <begin position="158"/>
        <end position="180"/>
    </location>
</feature>
<keyword evidence="4 6" id="KW-1133">Transmembrane helix</keyword>
<dbReference type="GO" id="GO:0005886">
    <property type="term" value="C:plasma membrane"/>
    <property type="evidence" value="ECO:0007669"/>
    <property type="project" value="UniProtKB-SubCell"/>
</dbReference>
<feature type="transmembrane region" description="Helical" evidence="6">
    <location>
        <begin position="314"/>
        <end position="331"/>
    </location>
</feature>
<dbReference type="PANTHER" id="PTHR30250:SF26">
    <property type="entry name" value="PSMA PROTEIN"/>
    <property type="match status" value="1"/>
</dbReference>
<gene>
    <name evidence="7" type="ORF">B5F96_10150</name>
</gene>
<comment type="caution">
    <text evidence="7">The sequence shown here is derived from an EMBL/GenBank/DDBJ whole genome shotgun (WGS) entry which is preliminary data.</text>
</comment>
<keyword evidence="7" id="KW-0762">Sugar transport</keyword>
<feature type="transmembrane region" description="Helical" evidence="6">
    <location>
        <begin position="186"/>
        <end position="205"/>
    </location>
</feature>
<comment type="subcellular location">
    <subcellularLocation>
        <location evidence="1">Cell membrane</location>
        <topology evidence="1">Multi-pass membrane protein</topology>
    </subcellularLocation>
</comment>